<evidence type="ECO:0000313" key="3">
    <source>
        <dbReference type="EMBL" id="WGL15155.1"/>
    </source>
</evidence>
<proteinExistence type="predicted"/>
<feature type="region of interest" description="Disordered" evidence="2">
    <location>
        <begin position="1"/>
        <end position="27"/>
    </location>
</feature>
<name>A0ABY8N9J2_9GAMM</name>
<protein>
    <submittedName>
        <fullName evidence="3">Accessory factor UbiK family protein</fullName>
    </submittedName>
</protein>
<accession>A0ABY8N9J2</accession>
<dbReference type="InterPro" id="IPR007475">
    <property type="entry name" value="UbiK"/>
</dbReference>
<dbReference type="Proteomes" id="UP001236500">
    <property type="component" value="Chromosome"/>
</dbReference>
<evidence type="ECO:0000256" key="1">
    <source>
        <dbReference type="SAM" id="Coils"/>
    </source>
</evidence>
<evidence type="ECO:0000313" key="4">
    <source>
        <dbReference type="Proteomes" id="UP001236500"/>
    </source>
</evidence>
<feature type="coiled-coil region" evidence="1">
    <location>
        <begin position="97"/>
        <end position="124"/>
    </location>
</feature>
<dbReference type="Pfam" id="PF04380">
    <property type="entry name" value="BMFP"/>
    <property type="match status" value="1"/>
</dbReference>
<dbReference type="RefSeq" id="WP_280317727.1">
    <property type="nucleotide sequence ID" value="NZ_CP118605.1"/>
</dbReference>
<reference evidence="3 4" key="1">
    <citation type="submission" date="2023-02" db="EMBL/GenBank/DDBJ databases">
        <title>Description and genomic characterization of Microbulbifer bruguierae sp. nov., isolated from the sediment of mangrove plant Bruguiera sexangula.</title>
        <authorList>
            <person name="Long M."/>
        </authorList>
    </citation>
    <scope>NUCLEOTIDE SEQUENCE [LARGE SCALE GENOMIC DNA]</scope>
    <source>
        <strain evidence="3 4">H12</strain>
    </source>
</reference>
<organism evidence="3 4">
    <name type="scientific">Microbulbifer bruguierae</name>
    <dbReference type="NCBI Taxonomy" id="3029061"/>
    <lineage>
        <taxon>Bacteria</taxon>
        <taxon>Pseudomonadati</taxon>
        <taxon>Pseudomonadota</taxon>
        <taxon>Gammaproteobacteria</taxon>
        <taxon>Cellvibrionales</taxon>
        <taxon>Microbulbiferaceae</taxon>
        <taxon>Microbulbifer</taxon>
    </lineage>
</organism>
<keyword evidence="4" id="KW-1185">Reference proteome</keyword>
<dbReference type="EMBL" id="CP118605">
    <property type="protein sequence ID" value="WGL15155.1"/>
    <property type="molecule type" value="Genomic_DNA"/>
</dbReference>
<keyword evidence="1" id="KW-0175">Coiled coil</keyword>
<sequence length="128" mass="14231">MRTKMAPAPILRSSGKGSRTREPRKSKKAWSWWDMPAAVLFAATETGFISGELRLAAEKLQQLLDELQQQGAVISGDLRDALEVALGKLPLVSQREFDVQTAKLARAEEKLAQLERQIKELEDQVSGD</sequence>
<gene>
    <name evidence="3" type="ORF">PVT68_10245</name>
</gene>
<evidence type="ECO:0000256" key="2">
    <source>
        <dbReference type="SAM" id="MobiDB-lite"/>
    </source>
</evidence>